<feature type="compositionally biased region" description="Basic and acidic residues" evidence="1">
    <location>
        <begin position="35"/>
        <end position="44"/>
    </location>
</feature>
<evidence type="ECO:0000313" key="3">
    <source>
        <dbReference type="Proteomes" id="UP001161017"/>
    </source>
</evidence>
<sequence>MASQLDKPGQWTTGGDPPTDKQAGFLKTLAASKNADVKPEEMNKSEASMKINELKHAETQDPGATAGEPIQNPDGWTTGDDQATGKQTGYIAAMAQNAGEKVPTEGMGKTEASKKIEELKGKTGM</sequence>
<dbReference type="EMBL" id="JAPUFD010000005">
    <property type="protein sequence ID" value="MDI1487367.1"/>
    <property type="molecule type" value="Genomic_DNA"/>
</dbReference>
<gene>
    <name evidence="2" type="ORF">OHK93_006636</name>
</gene>
<comment type="caution">
    <text evidence="2">The sequence shown here is derived from an EMBL/GenBank/DDBJ whole genome shotgun (WGS) entry which is preliminary data.</text>
</comment>
<feature type="compositionally biased region" description="Basic and acidic residues" evidence="1">
    <location>
        <begin position="111"/>
        <end position="125"/>
    </location>
</feature>
<dbReference type="AlphaFoldDB" id="A0AA43TWX6"/>
<accession>A0AA43TWX6</accession>
<feature type="region of interest" description="Disordered" evidence="1">
    <location>
        <begin position="1"/>
        <end position="125"/>
    </location>
</feature>
<dbReference type="Pfam" id="PF11272">
    <property type="entry name" value="DUF3072"/>
    <property type="match status" value="2"/>
</dbReference>
<evidence type="ECO:0000313" key="2">
    <source>
        <dbReference type="EMBL" id="MDI1487367.1"/>
    </source>
</evidence>
<protein>
    <submittedName>
        <fullName evidence="2">Uncharacterized protein</fullName>
    </submittedName>
</protein>
<reference evidence="2" key="1">
    <citation type="journal article" date="2023" name="Genome Biol. Evol.">
        <title>First Whole Genome Sequence and Flow Cytometry Genome Size Data for the Lichen-Forming Fungus Ramalina farinacea (Ascomycota).</title>
        <authorList>
            <person name="Llewellyn T."/>
            <person name="Mian S."/>
            <person name="Hill R."/>
            <person name="Leitch I.J."/>
            <person name="Gaya E."/>
        </authorList>
    </citation>
    <scope>NUCLEOTIDE SEQUENCE</scope>
    <source>
        <strain evidence="2">LIQ254RAFAR</strain>
    </source>
</reference>
<organism evidence="2 3">
    <name type="scientific">Ramalina farinacea</name>
    <dbReference type="NCBI Taxonomy" id="258253"/>
    <lineage>
        <taxon>Eukaryota</taxon>
        <taxon>Fungi</taxon>
        <taxon>Dikarya</taxon>
        <taxon>Ascomycota</taxon>
        <taxon>Pezizomycotina</taxon>
        <taxon>Lecanoromycetes</taxon>
        <taxon>OSLEUM clade</taxon>
        <taxon>Lecanoromycetidae</taxon>
        <taxon>Lecanorales</taxon>
        <taxon>Lecanorineae</taxon>
        <taxon>Ramalinaceae</taxon>
        <taxon>Ramalina</taxon>
    </lineage>
</organism>
<dbReference type="Proteomes" id="UP001161017">
    <property type="component" value="Unassembled WGS sequence"/>
</dbReference>
<keyword evidence="3" id="KW-1185">Reference proteome</keyword>
<dbReference type="InterPro" id="IPR021425">
    <property type="entry name" value="DUF3072"/>
</dbReference>
<name>A0AA43TWX6_9LECA</name>
<evidence type="ECO:0000256" key="1">
    <source>
        <dbReference type="SAM" id="MobiDB-lite"/>
    </source>
</evidence>
<proteinExistence type="predicted"/>